<gene>
    <name evidence="5" type="ORF">AMATHDRAFT_52860</name>
</gene>
<dbReference type="EMBL" id="KZ301969">
    <property type="protein sequence ID" value="PFH54859.1"/>
    <property type="molecule type" value="Genomic_DNA"/>
</dbReference>
<dbReference type="InterPro" id="IPR036291">
    <property type="entry name" value="NAD(P)-bd_dom_sf"/>
</dbReference>
<dbReference type="OrthoDB" id="2102561at2759"/>
<keyword evidence="4" id="KW-0472">Membrane</keyword>
<dbReference type="STRING" id="703135.A0A2A9NWA2"/>
<organism evidence="5 6">
    <name type="scientific">Amanita thiersii Skay4041</name>
    <dbReference type="NCBI Taxonomy" id="703135"/>
    <lineage>
        <taxon>Eukaryota</taxon>
        <taxon>Fungi</taxon>
        <taxon>Dikarya</taxon>
        <taxon>Basidiomycota</taxon>
        <taxon>Agaricomycotina</taxon>
        <taxon>Agaricomycetes</taxon>
        <taxon>Agaricomycetidae</taxon>
        <taxon>Agaricales</taxon>
        <taxon>Pluteineae</taxon>
        <taxon>Amanitaceae</taxon>
        <taxon>Amanita</taxon>
    </lineage>
</organism>
<evidence type="ECO:0000256" key="2">
    <source>
        <dbReference type="ARBA" id="ARBA00023002"/>
    </source>
</evidence>
<dbReference type="PANTHER" id="PTHR44169:SF6">
    <property type="entry name" value="NADPH-DEPENDENT 1-ACYLDIHYDROXYACETONE PHOSPHATE REDUCTASE"/>
    <property type="match status" value="1"/>
</dbReference>
<dbReference type="PRINTS" id="PR00081">
    <property type="entry name" value="GDHRDH"/>
</dbReference>
<reference evidence="5 6" key="1">
    <citation type="submission" date="2014-02" db="EMBL/GenBank/DDBJ databases">
        <title>Transposable element dynamics among asymbiotic and ectomycorrhizal Amanita fungi.</title>
        <authorList>
            <consortium name="DOE Joint Genome Institute"/>
            <person name="Hess J."/>
            <person name="Skrede I."/>
            <person name="Wolfe B."/>
            <person name="LaButti K."/>
            <person name="Ohm R.A."/>
            <person name="Grigoriev I.V."/>
            <person name="Pringle A."/>
        </authorList>
    </citation>
    <scope>NUCLEOTIDE SEQUENCE [LARGE SCALE GENOMIC DNA]</scope>
    <source>
        <strain evidence="5 6">SKay4041</strain>
    </source>
</reference>
<evidence type="ECO:0000256" key="3">
    <source>
        <dbReference type="RuleBase" id="RU000363"/>
    </source>
</evidence>
<comment type="similarity">
    <text evidence="1 3">Belongs to the short-chain dehydrogenases/reductases (SDR) family.</text>
</comment>
<proteinExistence type="inferred from homology"/>
<accession>A0A2A9NWA2</accession>
<evidence type="ECO:0000256" key="1">
    <source>
        <dbReference type="ARBA" id="ARBA00006484"/>
    </source>
</evidence>
<dbReference type="PRINTS" id="PR00080">
    <property type="entry name" value="SDRFAMILY"/>
</dbReference>
<dbReference type="CDD" id="cd05374">
    <property type="entry name" value="17beta-HSD-like_SDR_c"/>
    <property type="match status" value="1"/>
</dbReference>
<dbReference type="PANTHER" id="PTHR44169">
    <property type="entry name" value="NADPH-DEPENDENT 1-ACYLDIHYDROXYACETONE PHOSPHATE REDUCTASE"/>
    <property type="match status" value="1"/>
</dbReference>
<name>A0A2A9NWA2_9AGAR</name>
<keyword evidence="4" id="KW-0812">Transmembrane</keyword>
<dbReference type="GO" id="GO:0005783">
    <property type="term" value="C:endoplasmic reticulum"/>
    <property type="evidence" value="ECO:0007669"/>
    <property type="project" value="TreeGrafter"/>
</dbReference>
<keyword evidence="4" id="KW-1133">Transmembrane helix</keyword>
<dbReference type="AlphaFoldDB" id="A0A2A9NWA2"/>
<protein>
    <recommendedName>
        <fullName evidence="7">Oxidoreductase</fullName>
    </recommendedName>
</protein>
<evidence type="ECO:0000256" key="4">
    <source>
        <dbReference type="SAM" id="Phobius"/>
    </source>
</evidence>
<dbReference type="InterPro" id="IPR002347">
    <property type="entry name" value="SDR_fam"/>
</dbReference>
<keyword evidence="2" id="KW-0560">Oxidoreductase</keyword>
<dbReference type="FunFam" id="3.40.50.720:FF:000261">
    <property type="entry name" value="NADPH-dependent 1-acyldihydroxyacetone phosphate reductase"/>
    <property type="match status" value="1"/>
</dbReference>
<evidence type="ECO:0000313" key="6">
    <source>
        <dbReference type="Proteomes" id="UP000242287"/>
    </source>
</evidence>
<dbReference type="GO" id="GO:0016491">
    <property type="term" value="F:oxidoreductase activity"/>
    <property type="evidence" value="ECO:0007669"/>
    <property type="project" value="UniProtKB-KW"/>
</dbReference>
<sequence>MTPVVLVTGCSTGGIGHALCEEFAKSGCIVYATSRNPATIGKFENKNITALALDVTKDDDIHAVVHHLLEAEKRIDVLVNNAGGICPGPLLDQDIDKVKQTFDTNTFGVLRMVKAVLPEMAKRRNGLIINIGSVVGEVPTPWNGIYSASKAALYSLSEVLNMECRPFGVSVMHVAPGSVKSNIADNAVAQYQLPSDSLYKTFLPNIMHRIYVSQGPRAMPTHDFARVIVSKALSKNPPAYTMIGGYAALFTFLKWLPRALVLLIMWRTYSRKL</sequence>
<dbReference type="Proteomes" id="UP000242287">
    <property type="component" value="Unassembled WGS sequence"/>
</dbReference>
<evidence type="ECO:0000313" key="5">
    <source>
        <dbReference type="EMBL" id="PFH54859.1"/>
    </source>
</evidence>
<dbReference type="Pfam" id="PF00106">
    <property type="entry name" value="adh_short"/>
    <property type="match status" value="1"/>
</dbReference>
<dbReference type="Gene3D" id="3.40.50.720">
    <property type="entry name" value="NAD(P)-binding Rossmann-like Domain"/>
    <property type="match status" value="1"/>
</dbReference>
<evidence type="ECO:0008006" key="7">
    <source>
        <dbReference type="Google" id="ProtNLM"/>
    </source>
</evidence>
<dbReference type="SUPFAM" id="SSF51735">
    <property type="entry name" value="NAD(P)-binding Rossmann-fold domains"/>
    <property type="match status" value="1"/>
</dbReference>
<feature type="transmembrane region" description="Helical" evidence="4">
    <location>
        <begin position="243"/>
        <end position="266"/>
    </location>
</feature>
<keyword evidence="6" id="KW-1185">Reference proteome</keyword>